<evidence type="ECO:0000313" key="3">
    <source>
        <dbReference type="Proteomes" id="UP000028007"/>
    </source>
</evidence>
<dbReference type="InterPro" id="IPR010982">
    <property type="entry name" value="Lambda_DNA-bd_dom_sf"/>
</dbReference>
<name>A0A081PIF2_9SPHI</name>
<accession>A0A081PIF2</accession>
<dbReference type="SUPFAM" id="SSF47413">
    <property type="entry name" value="lambda repressor-like DNA-binding domains"/>
    <property type="match status" value="1"/>
</dbReference>
<feature type="domain" description="Peptidase S24/S26A/S26B/S26C" evidence="1">
    <location>
        <begin position="130"/>
        <end position="212"/>
    </location>
</feature>
<dbReference type="GO" id="GO:0003677">
    <property type="term" value="F:DNA binding"/>
    <property type="evidence" value="ECO:0007669"/>
    <property type="project" value="UniProtKB-KW"/>
</dbReference>
<protein>
    <submittedName>
        <fullName evidence="2">DNA-binding protein</fullName>
    </submittedName>
</protein>
<sequence length="231" mass="26595">MIDHQRKNVGPRLKKIRIHLKMTLQEFYGPIAKHVNNFSPIENGARSIGKRLSEEIIRYYNLNTHFLDTGHGDMLLKTNPPQEQQPTSGYHAESKKEGVPYLNVNLSDFSGDRNILNESPEYYVNFRPFNDCDAYLPVFGDSMYPKFASGEIIAVREVLHKDIIQWGEAYLIQTDETANSLITIKLLFEHPSSEKIIMRASNPNFRGDTVLQKISIRKLFMIKGKITRNLL</sequence>
<dbReference type="eggNOG" id="COG1396">
    <property type="taxonomic scope" value="Bacteria"/>
</dbReference>
<dbReference type="eggNOG" id="COG2932">
    <property type="taxonomic scope" value="Bacteria"/>
</dbReference>
<organism evidence="2 3">
    <name type="scientific">Pedobacter antarcticus 4BY</name>
    <dbReference type="NCBI Taxonomy" id="1358423"/>
    <lineage>
        <taxon>Bacteria</taxon>
        <taxon>Pseudomonadati</taxon>
        <taxon>Bacteroidota</taxon>
        <taxon>Sphingobacteriia</taxon>
        <taxon>Sphingobacteriales</taxon>
        <taxon>Sphingobacteriaceae</taxon>
        <taxon>Pedobacter</taxon>
    </lineage>
</organism>
<dbReference type="OrthoDB" id="796548at2"/>
<comment type="caution">
    <text evidence="2">The sequence shown here is derived from an EMBL/GenBank/DDBJ whole genome shotgun (WGS) entry which is preliminary data.</text>
</comment>
<dbReference type="Proteomes" id="UP000028007">
    <property type="component" value="Unassembled WGS sequence"/>
</dbReference>
<keyword evidence="2" id="KW-0238">DNA-binding</keyword>
<dbReference type="Gene3D" id="2.10.109.10">
    <property type="entry name" value="Umud Fragment, subunit A"/>
    <property type="match status" value="1"/>
</dbReference>
<gene>
    <name evidence="2" type="ORF">N180_09240</name>
</gene>
<dbReference type="AlphaFoldDB" id="A0A081PIF2"/>
<dbReference type="InterPro" id="IPR015927">
    <property type="entry name" value="Peptidase_S24_S26A/B/C"/>
</dbReference>
<dbReference type="SUPFAM" id="SSF51306">
    <property type="entry name" value="LexA/Signal peptidase"/>
    <property type="match status" value="1"/>
</dbReference>
<dbReference type="EMBL" id="JNFF01000035">
    <property type="protein sequence ID" value="KEQ30475.1"/>
    <property type="molecule type" value="Genomic_DNA"/>
</dbReference>
<dbReference type="Pfam" id="PF00717">
    <property type="entry name" value="Peptidase_S24"/>
    <property type="match status" value="1"/>
</dbReference>
<proteinExistence type="predicted"/>
<dbReference type="RefSeq" id="WP_037439630.1">
    <property type="nucleotide sequence ID" value="NZ_JNFF01000035.1"/>
</dbReference>
<keyword evidence="3" id="KW-1185">Reference proteome</keyword>
<dbReference type="InterPro" id="IPR036286">
    <property type="entry name" value="LexA/Signal_pep-like_sf"/>
</dbReference>
<reference evidence="2 3" key="1">
    <citation type="journal article" date="1992" name="Int. J. Syst. Bacteriol.">
        <title>Sphingobacterium antarcticus sp. nov. a Psychrotrophic Bacterium from the Soils of Schirmacher Oasis, Antarctica.</title>
        <authorList>
            <person name="Shivaji S."/>
            <person name="Ray M.K."/>
            <person name="Rao N.S."/>
            <person name="Saiserr L."/>
            <person name="Jagannadham M.V."/>
            <person name="Kumar G.S."/>
            <person name="Reddy G."/>
            <person name="Bhargava P.M."/>
        </authorList>
    </citation>
    <scope>NUCLEOTIDE SEQUENCE [LARGE SCALE GENOMIC DNA]</scope>
    <source>
        <strain evidence="2 3">4BY</strain>
    </source>
</reference>
<evidence type="ECO:0000313" key="2">
    <source>
        <dbReference type="EMBL" id="KEQ30475.1"/>
    </source>
</evidence>
<evidence type="ECO:0000259" key="1">
    <source>
        <dbReference type="Pfam" id="PF00717"/>
    </source>
</evidence>